<dbReference type="RefSeq" id="WP_130586414.1">
    <property type="nucleotide sequence ID" value="NZ_AP019389.1"/>
</dbReference>
<dbReference type="InterPro" id="IPR002347">
    <property type="entry name" value="SDR_fam"/>
</dbReference>
<gene>
    <name evidence="3" type="ORF">EKJ_14650</name>
</gene>
<dbReference type="SUPFAM" id="SSF51735">
    <property type="entry name" value="NAD(P)-binding Rossmann-fold domains"/>
    <property type="match status" value="1"/>
</dbReference>
<reference evidence="3 4" key="1">
    <citation type="submission" date="2019-01" db="EMBL/GenBank/DDBJ databases">
        <title>Complete genome sequence of Erythrobacter flavus KJ5.</title>
        <authorList>
            <person name="Kanesaki Y."/>
            <person name="Brotosudarmo T."/>
            <person name="Moriuchi R."/>
            <person name="Awai K."/>
        </authorList>
    </citation>
    <scope>NUCLEOTIDE SEQUENCE [LARGE SCALE GENOMIC DNA]</scope>
    <source>
        <strain evidence="3 4">KJ5</strain>
    </source>
</reference>
<dbReference type="PANTHER" id="PTHR43157:SF31">
    <property type="entry name" value="PHOSPHATIDYLINOSITOL-GLYCAN BIOSYNTHESIS CLASS F PROTEIN"/>
    <property type="match status" value="1"/>
</dbReference>
<dbReference type="InterPro" id="IPR036291">
    <property type="entry name" value="NAD(P)-bd_dom_sf"/>
</dbReference>
<evidence type="ECO:0000256" key="1">
    <source>
        <dbReference type="ARBA" id="ARBA00023002"/>
    </source>
</evidence>
<dbReference type="Pfam" id="PF00106">
    <property type="entry name" value="adh_short"/>
    <property type="match status" value="1"/>
</dbReference>
<organism evidence="3 4">
    <name type="scientific">Qipengyuania flava</name>
    <dbReference type="NCBI Taxonomy" id="192812"/>
    <lineage>
        <taxon>Bacteria</taxon>
        <taxon>Pseudomonadati</taxon>
        <taxon>Pseudomonadota</taxon>
        <taxon>Alphaproteobacteria</taxon>
        <taxon>Sphingomonadales</taxon>
        <taxon>Erythrobacteraceae</taxon>
        <taxon>Qipengyuania</taxon>
    </lineage>
</organism>
<evidence type="ECO:0000313" key="4">
    <source>
        <dbReference type="Proteomes" id="UP000290057"/>
    </source>
</evidence>
<dbReference type="PRINTS" id="PR00080">
    <property type="entry name" value="SDRFAMILY"/>
</dbReference>
<dbReference type="Proteomes" id="UP000290057">
    <property type="component" value="Chromosome"/>
</dbReference>
<dbReference type="Gene3D" id="3.40.50.720">
    <property type="entry name" value="NAD(P)-binding Rossmann-like Domain"/>
    <property type="match status" value="1"/>
</dbReference>
<dbReference type="AlphaFoldDB" id="A0A3T1CIB6"/>
<evidence type="ECO:0000313" key="3">
    <source>
        <dbReference type="EMBL" id="BBI20618.1"/>
    </source>
</evidence>
<protein>
    <submittedName>
        <fullName evidence="3">Oxidoreductase</fullName>
    </submittedName>
</protein>
<keyword evidence="1" id="KW-0560">Oxidoreductase</keyword>
<keyword evidence="4" id="KW-1185">Reference proteome</keyword>
<accession>A0A3T1CIB6</accession>
<dbReference type="InterPro" id="IPR020904">
    <property type="entry name" value="Sc_DH/Rdtase_CS"/>
</dbReference>
<dbReference type="GO" id="GO:0016491">
    <property type="term" value="F:oxidoreductase activity"/>
    <property type="evidence" value="ECO:0007669"/>
    <property type="project" value="UniProtKB-KW"/>
</dbReference>
<dbReference type="PRINTS" id="PR00081">
    <property type="entry name" value="GDHRDH"/>
</dbReference>
<comment type="similarity">
    <text evidence="2">Belongs to the short-chain dehydrogenases/reductases (SDR) family.</text>
</comment>
<evidence type="ECO:0000256" key="2">
    <source>
        <dbReference type="RuleBase" id="RU000363"/>
    </source>
</evidence>
<name>A0A3T1CIB6_9SPHN</name>
<dbReference type="PROSITE" id="PS00061">
    <property type="entry name" value="ADH_SHORT"/>
    <property type="match status" value="1"/>
</dbReference>
<dbReference type="PANTHER" id="PTHR43157">
    <property type="entry name" value="PHOSPHATIDYLINOSITOL-GLYCAN BIOSYNTHESIS CLASS F PROTEIN-RELATED"/>
    <property type="match status" value="1"/>
</dbReference>
<sequence>MTKTILITGATDGIGLATAELLHARGLDLLLHGRSEAKLERTRALLNDSPGRGRVTTYRADLSSVASARGLVDKILREEPQLDVLINNAGVFAMADPRTDEGLDARFAVNTLAPYVLACGLAGRLGPQGRIVNLSSAAQAPVSIDALTGRERLSNDQAYAQSKLALTMWTRALAARWGEDDPLLVAVNPGSLLASKMVRDAYGMQGKDIGIGADILMRAALSDEFTSASGQYFDNDRGRFGDPHPDALDPAKVAQMMDALEGLVAKLSG</sequence>
<dbReference type="EMBL" id="AP019389">
    <property type="protein sequence ID" value="BBI20618.1"/>
    <property type="molecule type" value="Genomic_DNA"/>
</dbReference>
<proteinExistence type="inferred from homology"/>